<reference evidence="2 3" key="1">
    <citation type="submission" date="2022-10" db="EMBL/GenBank/DDBJ databases">
        <title>Paenibacillus description and whole genome data of maize root bacterial community.</title>
        <authorList>
            <person name="Marton D."/>
            <person name="Farkas M."/>
            <person name="Cserhati M."/>
        </authorList>
    </citation>
    <scope>NUCLEOTIDE SEQUENCE [LARGE SCALE GENOMIC DNA]</scope>
    <source>
        <strain evidence="2 3">P96</strain>
    </source>
</reference>
<feature type="region of interest" description="Disordered" evidence="1">
    <location>
        <begin position="1"/>
        <end position="26"/>
    </location>
</feature>
<gene>
    <name evidence="2" type="ORF">OIN60_15350</name>
</gene>
<organism evidence="2 3">
    <name type="scientific">Paenibacillus zeirhizosphaerae</name>
    <dbReference type="NCBI Taxonomy" id="2987519"/>
    <lineage>
        <taxon>Bacteria</taxon>
        <taxon>Bacillati</taxon>
        <taxon>Bacillota</taxon>
        <taxon>Bacilli</taxon>
        <taxon>Bacillales</taxon>
        <taxon>Paenibacillaceae</taxon>
        <taxon>Paenibacillus</taxon>
    </lineage>
</organism>
<evidence type="ECO:0000256" key="1">
    <source>
        <dbReference type="SAM" id="MobiDB-lite"/>
    </source>
</evidence>
<dbReference type="EMBL" id="JAPCKK010000018">
    <property type="protein sequence ID" value="MDP4098134.1"/>
    <property type="molecule type" value="Genomic_DNA"/>
</dbReference>
<dbReference type="Proteomes" id="UP001241848">
    <property type="component" value="Unassembled WGS sequence"/>
</dbReference>
<evidence type="ECO:0000313" key="3">
    <source>
        <dbReference type="Proteomes" id="UP001241848"/>
    </source>
</evidence>
<name>A0ABT9FTR3_9BACL</name>
<evidence type="ECO:0000313" key="2">
    <source>
        <dbReference type="EMBL" id="MDP4098134.1"/>
    </source>
</evidence>
<proteinExistence type="predicted"/>
<keyword evidence="3" id="KW-1185">Reference proteome</keyword>
<dbReference type="RefSeq" id="WP_305755757.1">
    <property type="nucleotide sequence ID" value="NZ_JAPCKK010000018.1"/>
</dbReference>
<protein>
    <submittedName>
        <fullName evidence="2">Uncharacterized protein</fullName>
    </submittedName>
</protein>
<comment type="caution">
    <text evidence="2">The sequence shown here is derived from an EMBL/GenBank/DDBJ whole genome shotgun (WGS) entry which is preliminary data.</text>
</comment>
<accession>A0ABT9FTR3</accession>
<sequence>MTMAESKTETERTERMGTGIQEKEKPNGSVILALEEQGQEISLQNSFRFSFTMPEDGFAELDLAARSDSDWSEPDRESAVVRLYLGEQYNQDVILFYGSSSFTYTRVLGHLAAGDYTVEIVFRAEASSPKVERAWIDAVQMRIIPDLSPQELVYRHAPLLYGRCLAHPYENRFTDTPLMMFYSLDVRDGKTVIEYQMMFSHEDEGTPAPFLMSKWGRTTDIEWMYRVELDAAGNTVTAEFQGEHHITTSFGGGYDLGGHPVLQTATANGNFTDCISSQYRFLLPPLFQWKPEQEPREAVMMKHPFAFQVTNWEMKRQEPLELPPVLSSIALTDQRYYVFVQMFKQPLAAGITELEDMPKAGFNSREEDGCVDIQVRLKGSDEWYSSCYHDLHADGFRAAYEGAEAHFSTTIKLPCLAVLEDIAEIRAVLLEGGAERMRVGELRVFVLDEQYRPATWEIRSSSMRLLTRDQPVSVLWVAEESGVV</sequence>